<dbReference type="GO" id="GO:0052851">
    <property type="term" value="F:ferric-chelate reductase (NADPH) activity"/>
    <property type="evidence" value="ECO:0007669"/>
    <property type="project" value="UniProtKB-EC"/>
</dbReference>
<evidence type="ECO:0000256" key="14">
    <source>
        <dbReference type="SAM" id="Phobius"/>
    </source>
</evidence>
<feature type="region of interest" description="Disordered" evidence="13">
    <location>
        <begin position="520"/>
        <end position="551"/>
    </location>
</feature>
<evidence type="ECO:0000256" key="3">
    <source>
        <dbReference type="ARBA" id="ARBA00012668"/>
    </source>
</evidence>
<dbReference type="InterPro" id="IPR039261">
    <property type="entry name" value="FNR_nucleotide-bd"/>
</dbReference>
<name>A0A8H5H015_9AGAR</name>
<dbReference type="PANTHER" id="PTHR32361">
    <property type="entry name" value="FERRIC/CUPRIC REDUCTASE TRANSMEMBRANE COMPONENT"/>
    <property type="match status" value="1"/>
</dbReference>
<comment type="catalytic activity">
    <reaction evidence="12">
        <text>2 a Fe(II)-siderophore + NADP(+) + H(+) = 2 a Fe(III)-siderophore + NADPH</text>
        <dbReference type="Rhea" id="RHEA:28795"/>
        <dbReference type="Rhea" id="RHEA-COMP:11342"/>
        <dbReference type="Rhea" id="RHEA-COMP:11344"/>
        <dbReference type="ChEBI" id="CHEBI:15378"/>
        <dbReference type="ChEBI" id="CHEBI:29033"/>
        <dbReference type="ChEBI" id="CHEBI:29034"/>
        <dbReference type="ChEBI" id="CHEBI:57783"/>
        <dbReference type="ChEBI" id="CHEBI:58349"/>
        <dbReference type="EC" id="1.16.1.9"/>
    </reaction>
</comment>
<feature type="transmembrane region" description="Helical" evidence="14">
    <location>
        <begin position="155"/>
        <end position="175"/>
    </location>
</feature>
<dbReference type="InterPro" id="IPR017938">
    <property type="entry name" value="Riboflavin_synthase-like_b-brl"/>
</dbReference>
<dbReference type="GO" id="GO:0015677">
    <property type="term" value="P:copper ion import"/>
    <property type="evidence" value="ECO:0007669"/>
    <property type="project" value="TreeGrafter"/>
</dbReference>
<evidence type="ECO:0000259" key="15">
    <source>
        <dbReference type="PROSITE" id="PS51384"/>
    </source>
</evidence>
<keyword evidence="6 14" id="KW-0812">Transmembrane</keyword>
<evidence type="ECO:0000256" key="4">
    <source>
        <dbReference type="ARBA" id="ARBA00022448"/>
    </source>
</evidence>
<dbReference type="Pfam" id="PF01794">
    <property type="entry name" value="Ferric_reduct"/>
    <property type="match status" value="1"/>
</dbReference>
<comment type="caution">
    <text evidence="16">The sequence shown here is derived from an EMBL/GenBank/DDBJ whole genome shotgun (WGS) entry which is preliminary data.</text>
</comment>
<dbReference type="OrthoDB" id="17725at2759"/>
<dbReference type="InterPro" id="IPR051410">
    <property type="entry name" value="Ferric/Cupric_Reductase"/>
</dbReference>
<dbReference type="Pfam" id="PF08030">
    <property type="entry name" value="NAD_binding_6"/>
    <property type="match status" value="1"/>
</dbReference>
<dbReference type="Pfam" id="PF08022">
    <property type="entry name" value="FAD_binding_8"/>
    <property type="match status" value="1"/>
</dbReference>
<comment type="subcellular location">
    <subcellularLocation>
        <location evidence="1">Cell membrane</location>
        <topology evidence="1">Multi-pass membrane protein</topology>
    </subcellularLocation>
</comment>
<dbReference type="CDD" id="cd06186">
    <property type="entry name" value="NOX_Duox_like_FAD_NADP"/>
    <property type="match status" value="1"/>
</dbReference>
<dbReference type="Proteomes" id="UP000559256">
    <property type="component" value="Unassembled WGS sequence"/>
</dbReference>
<feature type="transmembrane region" description="Helical" evidence="14">
    <location>
        <begin position="115"/>
        <end position="135"/>
    </location>
</feature>
<evidence type="ECO:0000313" key="16">
    <source>
        <dbReference type="EMBL" id="KAF5374359.1"/>
    </source>
</evidence>
<keyword evidence="7" id="KW-0249">Electron transport</keyword>
<organism evidence="16 17">
    <name type="scientific">Tetrapyrgos nigripes</name>
    <dbReference type="NCBI Taxonomy" id="182062"/>
    <lineage>
        <taxon>Eukaryota</taxon>
        <taxon>Fungi</taxon>
        <taxon>Dikarya</taxon>
        <taxon>Basidiomycota</taxon>
        <taxon>Agaricomycotina</taxon>
        <taxon>Agaricomycetes</taxon>
        <taxon>Agaricomycetidae</taxon>
        <taxon>Agaricales</taxon>
        <taxon>Marasmiineae</taxon>
        <taxon>Marasmiaceae</taxon>
        <taxon>Tetrapyrgos</taxon>
    </lineage>
</organism>
<evidence type="ECO:0000256" key="9">
    <source>
        <dbReference type="ARBA" id="ARBA00023002"/>
    </source>
</evidence>
<feature type="transmembrane region" description="Helical" evidence="14">
    <location>
        <begin position="261"/>
        <end position="281"/>
    </location>
</feature>
<reference evidence="16 17" key="1">
    <citation type="journal article" date="2020" name="ISME J.">
        <title>Uncovering the hidden diversity of litter-decomposition mechanisms in mushroom-forming fungi.</title>
        <authorList>
            <person name="Floudas D."/>
            <person name="Bentzer J."/>
            <person name="Ahren D."/>
            <person name="Johansson T."/>
            <person name="Persson P."/>
            <person name="Tunlid A."/>
        </authorList>
    </citation>
    <scope>NUCLEOTIDE SEQUENCE [LARGE SCALE GENOMIC DNA]</scope>
    <source>
        <strain evidence="16 17">CBS 291.85</strain>
    </source>
</reference>
<dbReference type="AlphaFoldDB" id="A0A8H5H015"/>
<comment type="similarity">
    <text evidence="2">Belongs to the ferric reductase (FRE) family.</text>
</comment>
<dbReference type="InterPro" id="IPR013130">
    <property type="entry name" value="Fe3_Rdtase_TM_dom"/>
</dbReference>
<keyword evidence="10" id="KW-0406">Ion transport</keyword>
<keyword evidence="4" id="KW-0813">Transport</keyword>
<dbReference type="Gene3D" id="3.40.50.80">
    <property type="entry name" value="Nucleotide-binding domain of ferredoxin-NADP reductase (FNR) module"/>
    <property type="match status" value="1"/>
</dbReference>
<evidence type="ECO:0000313" key="17">
    <source>
        <dbReference type="Proteomes" id="UP000559256"/>
    </source>
</evidence>
<dbReference type="SUPFAM" id="SSF52343">
    <property type="entry name" value="Ferredoxin reductase-like, C-terminal NADP-linked domain"/>
    <property type="match status" value="1"/>
</dbReference>
<evidence type="ECO:0000256" key="12">
    <source>
        <dbReference type="ARBA" id="ARBA00048483"/>
    </source>
</evidence>
<feature type="transmembrane region" description="Helical" evidence="14">
    <location>
        <begin position="47"/>
        <end position="69"/>
    </location>
</feature>
<evidence type="ECO:0000256" key="11">
    <source>
        <dbReference type="ARBA" id="ARBA00023136"/>
    </source>
</evidence>
<keyword evidence="11 14" id="KW-0472">Membrane</keyword>
<dbReference type="EC" id="1.16.1.9" evidence="3"/>
<dbReference type="GO" id="GO:0005886">
    <property type="term" value="C:plasma membrane"/>
    <property type="evidence" value="ECO:0007669"/>
    <property type="project" value="UniProtKB-SubCell"/>
</dbReference>
<feature type="transmembrane region" description="Helical" evidence="14">
    <location>
        <begin position="228"/>
        <end position="249"/>
    </location>
</feature>
<dbReference type="SFLD" id="SFLDS00052">
    <property type="entry name" value="Ferric_Reductase_Domain"/>
    <property type="match status" value="1"/>
</dbReference>
<dbReference type="GO" id="GO:0006879">
    <property type="term" value="P:intracellular iron ion homeostasis"/>
    <property type="evidence" value="ECO:0007669"/>
    <property type="project" value="TreeGrafter"/>
</dbReference>
<evidence type="ECO:0000256" key="8">
    <source>
        <dbReference type="ARBA" id="ARBA00022989"/>
    </source>
</evidence>
<keyword evidence="9" id="KW-0560">Oxidoreductase</keyword>
<dbReference type="InterPro" id="IPR017927">
    <property type="entry name" value="FAD-bd_FR_type"/>
</dbReference>
<feature type="domain" description="FAD-binding FR-type" evidence="15">
    <location>
        <begin position="310"/>
        <end position="428"/>
    </location>
</feature>
<keyword evidence="8 14" id="KW-1133">Transmembrane helix</keyword>
<evidence type="ECO:0000256" key="7">
    <source>
        <dbReference type="ARBA" id="ARBA00022982"/>
    </source>
</evidence>
<keyword evidence="5" id="KW-1003">Cell membrane</keyword>
<keyword evidence="17" id="KW-1185">Reference proteome</keyword>
<evidence type="ECO:0000256" key="2">
    <source>
        <dbReference type="ARBA" id="ARBA00006278"/>
    </source>
</evidence>
<feature type="compositionally biased region" description="Basic and acidic residues" evidence="13">
    <location>
        <begin position="520"/>
        <end position="530"/>
    </location>
</feature>
<feature type="transmembrane region" description="Helical" evidence="14">
    <location>
        <begin position="287"/>
        <end position="307"/>
    </location>
</feature>
<feature type="transmembrane region" description="Helical" evidence="14">
    <location>
        <begin position="196"/>
        <end position="216"/>
    </location>
</feature>
<evidence type="ECO:0000256" key="5">
    <source>
        <dbReference type="ARBA" id="ARBA00022475"/>
    </source>
</evidence>
<evidence type="ECO:0000256" key="10">
    <source>
        <dbReference type="ARBA" id="ARBA00023065"/>
    </source>
</evidence>
<dbReference type="PROSITE" id="PS51384">
    <property type="entry name" value="FAD_FR"/>
    <property type="match status" value="1"/>
</dbReference>
<dbReference type="SFLD" id="SFLDG01168">
    <property type="entry name" value="Ferric_reductase_subgroup_(FRE"/>
    <property type="match status" value="1"/>
</dbReference>
<accession>A0A8H5H015</accession>
<dbReference type="InterPro" id="IPR013112">
    <property type="entry name" value="FAD-bd_8"/>
</dbReference>
<gene>
    <name evidence="16" type="ORF">D9758_004713</name>
</gene>
<dbReference type="SUPFAM" id="SSF63380">
    <property type="entry name" value="Riboflavin synthase domain-like"/>
    <property type="match status" value="1"/>
</dbReference>
<evidence type="ECO:0000256" key="6">
    <source>
        <dbReference type="ARBA" id="ARBA00022692"/>
    </source>
</evidence>
<dbReference type="GO" id="GO:0006826">
    <property type="term" value="P:iron ion transport"/>
    <property type="evidence" value="ECO:0007669"/>
    <property type="project" value="TreeGrafter"/>
</dbReference>
<evidence type="ECO:0000256" key="1">
    <source>
        <dbReference type="ARBA" id="ARBA00004651"/>
    </source>
</evidence>
<sequence length="617" mass="68962">MARTWLTVPVQWHSSREFSSHMDGLTDEEVAFIHSKWRNWYSVDWDYGQTTVAFFCAGIAWLLVLNVIFRLRSRFTSTTPSSSSPSILDRLTAACRYTVASQFRLKAFGWYSPPLAALIGVAGMFIFVMALVLGTRPYYWPKDAMGHSMPIATRSGWISIGIMPFMIAFSTKVNFIGLLTGTSHEKLQVFHRWSATFMYITSLVHTFPFIVMSIRHGEMVETWKTDNFYWTGVVALVPQTWLVFMSWGFIRNRYYETFKKLHFAAALVFMVFLFLHCDWTLTSWDYFWPTLALYLLAFLVRIFRTLYNSALGLPASLESSTSSKDGTDSDSMLKLTIQTPPRVKWTPGQHVFVRFINLGVHAFSSHPFTVASIPRGSEAGNNNGDGQLELVFAVQGGITKKLAGLVKGRPAKSVRVWVDGPYGGIPGKNLGEYDSVYLLAGGSGEPSDRVCVSFTLPLLMDLVRQARSSSLKCKHVQFVLVARTHDSVAWLEDQLAAAIEVGFVVSVHVTRENVSTDDHYATDKLKKENDVSENDQSSNGSVDQVKESFGPSVGRPNLPVIIQKACQAHSGSVALAACGPDSFMYDVRNAVADCQIAIADGYGQCKDLFLHTENYSW</sequence>
<protein>
    <recommendedName>
        <fullName evidence="3">ferric-chelate reductase (NADPH)</fullName>
        <ecNumber evidence="3">1.16.1.9</ecNumber>
    </recommendedName>
</protein>
<proteinExistence type="inferred from homology"/>
<evidence type="ECO:0000256" key="13">
    <source>
        <dbReference type="SAM" id="MobiDB-lite"/>
    </source>
</evidence>
<dbReference type="EMBL" id="JAACJM010000002">
    <property type="protein sequence ID" value="KAF5374359.1"/>
    <property type="molecule type" value="Genomic_DNA"/>
</dbReference>
<dbReference type="InterPro" id="IPR013121">
    <property type="entry name" value="Fe_red_NAD-bd_6"/>
</dbReference>
<dbReference type="PANTHER" id="PTHR32361:SF23">
    <property type="entry name" value="FERRIC-CHELATE REDUCTASE"/>
    <property type="match status" value="1"/>
</dbReference>